<dbReference type="Gene3D" id="3.40.50.300">
    <property type="entry name" value="P-loop containing nucleotide triphosphate hydrolases"/>
    <property type="match status" value="1"/>
</dbReference>
<dbReference type="PANTHER" id="PTHR23359">
    <property type="entry name" value="NUCLEOTIDE KINASE"/>
    <property type="match status" value="1"/>
</dbReference>
<keyword evidence="3 4" id="KW-0418">Kinase</keyword>
<comment type="caution">
    <text evidence="5">The sequence shown here is derived from an EMBL/GenBank/DDBJ whole genome shotgun (WGS) entry which is preliminary data.</text>
</comment>
<dbReference type="Pfam" id="PF00406">
    <property type="entry name" value="ADK"/>
    <property type="match status" value="1"/>
</dbReference>
<evidence type="ECO:0000313" key="5">
    <source>
        <dbReference type="EMBL" id="KAF8901040.1"/>
    </source>
</evidence>
<dbReference type="SUPFAM" id="SSF52540">
    <property type="entry name" value="P-loop containing nucleoside triphosphate hydrolases"/>
    <property type="match status" value="1"/>
</dbReference>
<organism evidence="5 6">
    <name type="scientific">Gymnopilus junonius</name>
    <name type="common">Spectacular rustgill mushroom</name>
    <name type="synonym">Gymnopilus spectabilis subsp. junonius</name>
    <dbReference type="NCBI Taxonomy" id="109634"/>
    <lineage>
        <taxon>Eukaryota</taxon>
        <taxon>Fungi</taxon>
        <taxon>Dikarya</taxon>
        <taxon>Basidiomycota</taxon>
        <taxon>Agaricomycotina</taxon>
        <taxon>Agaricomycetes</taxon>
        <taxon>Agaricomycetidae</taxon>
        <taxon>Agaricales</taxon>
        <taxon>Agaricineae</taxon>
        <taxon>Hymenogastraceae</taxon>
        <taxon>Gymnopilus</taxon>
    </lineage>
</organism>
<evidence type="ECO:0000256" key="3">
    <source>
        <dbReference type="ARBA" id="ARBA00022777"/>
    </source>
</evidence>
<dbReference type="PRINTS" id="PR00094">
    <property type="entry name" value="ADENYLTKNASE"/>
</dbReference>
<dbReference type="InterPro" id="IPR000850">
    <property type="entry name" value="Adenylat/UMP-CMP_kin"/>
</dbReference>
<reference evidence="5" key="1">
    <citation type="submission" date="2020-11" db="EMBL/GenBank/DDBJ databases">
        <authorList>
            <consortium name="DOE Joint Genome Institute"/>
            <person name="Ahrendt S."/>
            <person name="Riley R."/>
            <person name="Andreopoulos W."/>
            <person name="LaButti K."/>
            <person name="Pangilinan J."/>
            <person name="Ruiz-duenas F.J."/>
            <person name="Barrasa J.M."/>
            <person name="Sanchez-Garcia M."/>
            <person name="Camarero S."/>
            <person name="Miyauchi S."/>
            <person name="Serrano A."/>
            <person name="Linde D."/>
            <person name="Babiker R."/>
            <person name="Drula E."/>
            <person name="Ayuso-Fernandez I."/>
            <person name="Pacheco R."/>
            <person name="Padilla G."/>
            <person name="Ferreira P."/>
            <person name="Barriuso J."/>
            <person name="Kellner H."/>
            <person name="Castanera R."/>
            <person name="Alfaro M."/>
            <person name="Ramirez L."/>
            <person name="Pisabarro A.G."/>
            <person name="Kuo A."/>
            <person name="Tritt A."/>
            <person name="Lipzen A."/>
            <person name="He G."/>
            <person name="Yan M."/>
            <person name="Ng V."/>
            <person name="Cullen D."/>
            <person name="Martin F."/>
            <person name="Rosso M.-N."/>
            <person name="Henrissat B."/>
            <person name="Hibbett D."/>
            <person name="Martinez A.T."/>
            <person name="Grigoriev I.V."/>
        </authorList>
    </citation>
    <scope>NUCLEOTIDE SEQUENCE</scope>
    <source>
        <strain evidence="5">AH 44721</strain>
    </source>
</reference>
<sequence length="241" mass="26757">MDKSTCILCILGGPGAGKGTQAELLVKNFNFFHISTGYLLRKESVRPNSPHAEFIRDRIAQGDVVPYDLIISLIKCEMASALHSGMWTDGMGRFILDGFPRDLSQAQSFDAEFSTPSCIYLECDAGILQERCISRGKLTGRSDDVPETIEMRIEAFEVTGKRVVEYYAGLGRAFQVQTCCVGQCKAWQIRVLVVQSKPDTSFQDASLVLQCVESRARQSTINLFNILNDVTRSMVCHQAVI</sequence>
<evidence type="ECO:0000313" key="6">
    <source>
        <dbReference type="Proteomes" id="UP000724874"/>
    </source>
</evidence>
<dbReference type="PROSITE" id="PS00113">
    <property type="entry name" value="ADENYLATE_KINASE"/>
    <property type="match status" value="1"/>
</dbReference>
<evidence type="ECO:0000256" key="4">
    <source>
        <dbReference type="RuleBase" id="RU003330"/>
    </source>
</evidence>
<evidence type="ECO:0000256" key="2">
    <source>
        <dbReference type="ARBA" id="ARBA00022741"/>
    </source>
</evidence>
<gene>
    <name evidence="5" type="ORF">CPB84DRAFT_1730045</name>
</gene>
<protein>
    <submittedName>
        <fullName evidence="5">Adenylate kinase-domain-containing protein</fullName>
    </submittedName>
</protein>
<dbReference type="GO" id="GO:0005524">
    <property type="term" value="F:ATP binding"/>
    <property type="evidence" value="ECO:0007669"/>
    <property type="project" value="InterPro"/>
</dbReference>
<dbReference type="InterPro" id="IPR027417">
    <property type="entry name" value="P-loop_NTPase"/>
</dbReference>
<dbReference type="HAMAP" id="MF_00235">
    <property type="entry name" value="Adenylate_kinase_Adk"/>
    <property type="match status" value="1"/>
</dbReference>
<dbReference type="GO" id="GO:0006139">
    <property type="term" value="P:nucleobase-containing compound metabolic process"/>
    <property type="evidence" value="ECO:0007669"/>
    <property type="project" value="InterPro"/>
</dbReference>
<dbReference type="Proteomes" id="UP000724874">
    <property type="component" value="Unassembled WGS sequence"/>
</dbReference>
<name>A0A9P5NPT5_GYMJU</name>
<dbReference type="EMBL" id="JADNYJ010000044">
    <property type="protein sequence ID" value="KAF8901040.1"/>
    <property type="molecule type" value="Genomic_DNA"/>
</dbReference>
<comment type="similarity">
    <text evidence="4">Belongs to the adenylate kinase family.</text>
</comment>
<accession>A0A9P5NPT5</accession>
<proteinExistence type="inferred from homology"/>
<dbReference type="GO" id="GO:0019205">
    <property type="term" value="F:nucleobase-containing compound kinase activity"/>
    <property type="evidence" value="ECO:0007669"/>
    <property type="project" value="InterPro"/>
</dbReference>
<evidence type="ECO:0000256" key="1">
    <source>
        <dbReference type="ARBA" id="ARBA00022679"/>
    </source>
</evidence>
<dbReference type="AlphaFoldDB" id="A0A9P5NPT5"/>
<dbReference type="CDD" id="cd01428">
    <property type="entry name" value="ADK"/>
    <property type="match status" value="1"/>
</dbReference>
<dbReference type="InterPro" id="IPR033690">
    <property type="entry name" value="Adenylat_kinase_CS"/>
</dbReference>
<keyword evidence="1 4" id="KW-0808">Transferase</keyword>
<keyword evidence="6" id="KW-1185">Reference proteome</keyword>
<keyword evidence="2" id="KW-0547">Nucleotide-binding</keyword>
<dbReference type="OrthoDB" id="442176at2759"/>